<dbReference type="CDD" id="cd03801">
    <property type="entry name" value="GT4_PimA-like"/>
    <property type="match status" value="1"/>
</dbReference>
<dbReference type="Pfam" id="PF13579">
    <property type="entry name" value="Glyco_trans_4_4"/>
    <property type="match status" value="1"/>
</dbReference>
<comment type="caution">
    <text evidence="5">The sequence shown here is derived from an EMBL/GenBank/DDBJ whole genome shotgun (WGS) entry which is preliminary data.</text>
</comment>
<dbReference type="Gene3D" id="3.40.50.2000">
    <property type="entry name" value="Glycogen Phosphorylase B"/>
    <property type="match status" value="2"/>
</dbReference>
<evidence type="ECO:0000259" key="3">
    <source>
        <dbReference type="Pfam" id="PF00534"/>
    </source>
</evidence>
<protein>
    <submittedName>
        <fullName evidence="5">Glycosyltransferase family 4 protein</fullName>
    </submittedName>
</protein>
<name>A0ABT1UB27_9GAMM</name>
<evidence type="ECO:0000256" key="1">
    <source>
        <dbReference type="ARBA" id="ARBA00022676"/>
    </source>
</evidence>
<keyword evidence="2" id="KW-0808">Transferase</keyword>
<keyword evidence="1" id="KW-0328">Glycosyltransferase</keyword>
<dbReference type="EMBL" id="JANIBK010000180">
    <property type="protein sequence ID" value="MCQ8130565.1"/>
    <property type="molecule type" value="Genomic_DNA"/>
</dbReference>
<feature type="domain" description="Glycosyl transferase family 1" evidence="3">
    <location>
        <begin position="183"/>
        <end position="330"/>
    </location>
</feature>
<proteinExistence type="predicted"/>
<dbReference type="RefSeq" id="WP_256616986.1">
    <property type="nucleotide sequence ID" value="NZ_JANIBK010000180.1"/>
</dbReference>
<dbReference type="Proteomes" id="UP001524586">
    <property type="component" value="Unassembled WGS sequence"/>
</dbReference>
<accession>A0ABT1UB27</accession>
<evidence type="ECO:0000313" key="6">
    <source>
        <dbReference type="Proteomes" id="UP001524586"/>
    </source>
</evidence>
<gene>
    <name evidence="5" type="ORF">NP596_19045</name>
</gene>
<dbReference type="InterPro" id="IPR028098">
    <property type="entry name" value="Glyco_trans_4-like_N"/>
</dbReference>
<dbReference type="SUPFAM" id="SSF53756">
    <property type="entry name" value="UDP-Glycosyltransferase/glycogen phosphorylase"/>
    <property type="match status" value="1"/>
</dbReference>
<keyword evidence="6" id="KW-1185">Reference proteome</keyword>
<sequence>MAANVLQVYNDFEPEKGGGGVARHIAGLAEMLATQGIRVRVAAKVVDSDAGGGAYRVERAGWRRFWRHVVWADIVHVHGARKPYAALAAVLAVLLGRRLIYTPHCYYDEDGGMLKKLSKRLWDATGERWLLRQSHAVILLSAHWLQYLAARRLPVTHHVIIPNCVLGRDVDGRRLPRGGKLRGTPALLSVGRLDPVKRLDDAVRALTCPSLSDAVLHIVGRGSDRERLAALADELDVGARVQFYGFAGDADVARLAAAADVFVMPSAAEGMPTVLIEMILMGLPVVASDIPGNRAVLDLLGLDVLFPLGDVPRMAERITAAAAMPLSETVERIARDNFTWERTAHRIAALYLEPKQMEGAA</sequence>
<reference evidence="5 6" key="1">
    <citation type="submission" date="2022-07" db="EMBL/GenBank/DDBJ databases">
        <title>Methylomonas rivi sp. nov., Methylomonas rosea sp. nov., Methylomonas aureus sp. nov. and Methylomonas subterranea sp. nov., four novel methanotrophs isolated from a freshwater creek and the deep terrestrial subsurface.</title>
        <authorList>
            <person name="Abin C."/>
            <person name="Sankaranarayanan K."/>
            <person name="Garner C."/>
            <person name="Sindelar R."/>
            <person name="Kotary K."/>
            <person name="Garner R."/>
            <person name="Barclay S."/>
            <person name="Lawson P."/>
            <person name="Krumholz L."/>
        </authorList>
    </citation>
    <scope>NUCLEOTIDE SEQUENCE [LARGE SCALE GENOMIC DNA]</scope>
    <source>
        <strain evidence="5 6">WSC-6</strain>
    </source>
</reference>
<evidence type="ECO:0000259" key="4">
    <source>
        <dbReference type="Pfam" id="PF13579"/>
    </source>
</evidence>
<dbReference type="InterPro" id="IPR001296">
    <property type="entry name" value="Glyco_trans_1"/>
</dbReference>
<evidence type="ECO:0000313" key="5">
    <source>
        <dbReference type="EMBL" id="MCQ8130565.1"/>
    </source>
</evidence>
<dbReference type="PANTHER" id="PTHR12526:SF510">
    <property type="entry name" value="D-INOSITOL 3-PHOSPHATE GLYCOSYLTRANSFERASE"/>
    <property type="match status" value="1"/>
</dbReference>
<organism evidence="5 6">
    <name type="scientific">Methylomonas rivi</name>
    <dbReference type="NCBI Taxonomy" id="2952226"/>
    <lineage>
        <taxon>Bacteria</taxon>
        <taxon>Pseudomonadati</taxon>
        <taxon>Pseudomonadota</taxon>
        <taxon>Gammaproteobacteria</taxon>
        <taxon>Methylococcales</taxon>
        <taxon>Methylococcaceae</taxon>
        <taxon>Methylomonas</taxon>
    </lineage>
</organism>
<dbReference type="Pfam" id="PF00534">
    <property type="entry name" value="Glycos_transf_1"/>
    <property type="match status" value="1"/>
</dbReference>
<dbReference type="PANTHER" id="PTHR12526">
    <property type="entry name" value="GLYCOSYLTRANSFERASE"/>
    <property type="match status" value="1"/>
</dbReference>
<evidence type="ECO:0000256" key="2">
    <source>
        <dbReference type="ARBA" id="ARBA00022679"/>
    </source>
</evidence>
<feature type="domain" description="Glycosyltransferase subfamily 4-like N-terminal" evidence="4">
    <location>
        <begin position="19"/>
        <end position="163"/>
    </location>
</feature>